<feature type="region of interest" description="Disordered" evidence="7">
    <location>
        <begin position="122"/>
        <end position="301"/>
    </location>
</feature>
<evidence type="ECO:0000256" key="4">
    <source>
        <dbReference type="ARBA" id="ARBA00023054"/>
    </source>
</evidence>
<feature type="compositionally biased region" description="Basic and acidic residues" evidence="7">
    <location>
        <begin position="1501"/>
        <end position="1510"/>
    </location>
</feature>
<feature type="coiled-coil region" evidence="6">
    <location>
        <begin position="558"/>
        <end position="663"/>
    </location>
</feature>
<dbReference type="Proteomes" id="UP000235392">
    <property type="component" value="Unassembled WGS sequence"/>
</dbReference>
<feature type="compositionally biased region" description="Basic and acidic residues" evidence="7">
    <location>
        <begin position="1110"/>
        <end position="1121"/>
    </location>
</feature>
<feature type="region of interest" description="Disordered" evidence="7">
    <location>
        <begin position="315"/>
        <end position="360"/>
    </location>
</feature>
<feature type="coiled-coil region" evidence="6">
    <location>
        <begin position="891"/>
        <end position="941"/>
    </location>
</feature>
<feature type="compositionally biased region" description="Basic and acidic residues" evidence="7">
    <location>
        <begin position="1188"/>
        <end position="1210"/>
    </location>
</feature>
<dbReference type="GO" id="GO:0005737">
    <property type="term" value="C:cytoplasm"/>
    <property type="evidence" value="ECO:0007669"/>
    <property type="project" value="UniProtKB-ARBA"/>
</dbReference>
<evidence type="ECO:0000313" key="9">
    <source>
        <dbReference type="EMBL" id="PLW22926.1"/>
    </source>
</evidence>
<evidence type="ECO:0000313" key="12">
    <source>
        <dbReference type="Proteomes" id="UP000235388"/>
    </source>
</evidence>
<dbReference type="GO" id="GO:0005815">
    <property type="term" value="C:microtubule organizing center"/>
    <property type="evidence" value="ECO:0007669"/>
    <property type="project" value="UniProtKB-SubCell"/>
</dbReference>
<feature type="region of interest" description="Disordered" evidence="7">
    <location>
        <begin position="759"/>
        <end position="792"/>
    </location>
</feature>
<dbReference type="SUPFAM" id="SSF90257">
    <property type="entry name" value="Myosin rod fragments"/>
    <property type="match status" value="1"/>
</dbReference>
<keyword evidence="2" id="KW-0963">Cytoplasm</keyword>
<dbReference type="EMBL" id="PGCJ01000001">
    <property type="protein sequence ID" value="PLW58712.1"/>
    <property type="molecule type" value="Genomic_DNA"/>
</dbReference>
<feature type="domain" description="Pericentrin/AKAP-450 centrosomal targeting" evidence="8">
    <location>
        <begin position="1452"/>
        <end position="1539"/>
    </location>
</feature>
<protein>
    <recommendedName>
        <fullName evidence="8">Pericentrin/AKAP-450 centrosomal targeting domain-containing protein</fullName>
    </recommendedName>
</protein>
<evidence type="ECO:0000313" key="10">
    <source>
        <dbReference type="EMBL" id="PLW43330.1"/>
    </source>
</evidence>
<dbReference type="PANTHER" id="PTHR23159:SF31">
    <property type="entry name" value="CENTROSOME-ASSOCIATED PROTEIN CEP250 ISOFORM X1"/>
    <property type="match status" value="1"/>
</dbReference>
<evidence type="ECO:0000256" key="5">
    <source>
        <dbReference type="ARBA" id="ARBA00023212"/>
    </source>
</evidence>
<evidence type="ECO:0000256" key="1">
    <source>
        <dbReference type="ARBA" id="ARBA00004267"/>
    </source>
</evidence>
<feature type="compositionally biased region" description="Polar residues" evidence="7">
    <location>
        <begin position="238"/>
        <end position="263"/>
    </location>
</feature>
<feature type="compositionally biased region" description="Basic and acidic residues" evidence="7">
    <location>
        <begin position="762"/>
        <end position="771"/>
    </location>
</feature>
<feature type="compositionally biased region" description="Polar residues" evidence="7">
    <location>
        <begin position="271"/>
        <end position="287"/>
    </location>
</feature>
<evidence type="ECO:0000313" key="13">
    <source>
        <dbReference type="Proteomes" id="UP000235392"/>
    </source>
</evidence>
<evidence type="ECO:0000256" key="6">
    <source>
        <dbReference type="SAM" id="Coils"/>
    </source>
</evidence>
<dbReference type="EMBL" id="PGCI01000648">
    <property type="protein sequence ID" value="PLW22926.1"/>
    <property type="molecule type" value="Genomic_DNA"/>
</dbReference>
<feature type="region of interest" description="Disordered" evidence="7">
    <location>
        <begin position="420"/>
        <end position="448"/>
    </location>
</feature>
<feature type="region of interest" description="Disordered" evidence="7">
    <location>
        <begin position="872"/>
        <end position="891"/>
    </location>
</feature>
<feature type="region of interest" description="Disordered" evidence="7">
    <location>
        <begin position="1415"/>
        <end position="1434"/>
    </location>
</feature>
<comment type="caution">
    <text evidence="9">The sequence shown here is derived from an EMBL/GenBank/DDBJ whole genome shotgun (WGS) entry which is preliminary data.</text>
</comment>
<dbReference type="EMBL" id="PGCI01000069">
    <property type="protein sequence ID" value="PLW43330.1"/>
    <property type="molecule type" value="Genomic_DNA"/>
</dbReference>
<keyword evidence="5" id="KW-0206">Cytoskeleton</keyword>
<feature type="compositionally biased region" description="Polar residues" evidence="7">
    <location>
        <begin position="93"/>
        <end position="109"/>
    </location>
</feature>
<gene>
    <name evidence="11" type="ORF">PCANC_00243</name>
    <name evidence="10" type="ORF">PCASD_06124</name>
    <name evidence="9" type="ORF">PCASD_12018</name>
</gene>
<name>A0A2N5TBS8_9BASI</name>
<feature type="compositionally biased region" description="Polar residues" evidence="7">
    <location>
        <begin position="122"/>
        <end position="153"/>
    </location>
</feature>
<feature type="region of interest" description="Disordered" evidence="7">
    <location>
        <begin position="1498"/>
        <end position="1518"/>
    </location>
</feature>
<comment type="subcellular location">
    <subcellularLocation>
        <location evidence="1">Cytoplasm</location>
        <location evidence="1">Cytoskeleton</location>
        <location evidence="1">Microtubule organizing center</location>
    </subcellularLocation>
</comment>
<accession>A0A2N5TBS8</accession>
<feature type="region of interest" description="Disordered" evidence="7">
    <location>
        <begin position="1100"/>
        <end position="1121"/>
    </location>
</feature>
<feature type="coiled-coil region" evidence="6">
    <location>
        <begin position="988"/>
        <end position="1064"/>
    </location>
</feature>
<evidence type="ECO:0000256" key="7">
    <source>
        <dbReference type="SAM" id="MobiDB-lite"/>
    </source>
</evidence>
<feature type="region of interest" description="Disordered" evidence="7">
    <location>
        <begin position="28"/>
        <end position="48"/>
    </location>
</feature>
<evidence type="ECO:0000256" key="3">
    <source>
        <dbReference type="ARBA" id="ARBA00022553"/>
    </source>
</evidence>
<organism evidence="9 13">
    <name type="scientific">Puccinia coronata f. sp. avenae</name>
    <dbReference type="NCBI Taxonomy" id="200324"/>
    <lineage>
        <taxon>Eukaryota</taxon>
        <taxon>Fungi</taxon>
        <taxon>Dikarya</taxon>
        <taxon>Basidiomycota</taxon>
        <taxon>Pucciniomycotina</taxon>
        <taxon>Pucciniomycetes</taxon>
        <taxon>Pucciniales</taxon>
        <taxon>Pucciniaceae</taxon>
        <taxon>Puccinia</taxon>
    </lineage>
</organism>
<feature type="compositionally biased region" description="Basic and acidic residues" evidence="7">
    <location>
        <begin position="1424"/>
        <end position="1434"/>
    </location>
</feature>
<feature type="compositionally biased region" description="Basic and acidic residues" evidence="7">
    <location>
        <begin position="315"/>
        <end position="326"/>
    </location>
</feature>
<keyword evidence="4 6" id="KW-0175">Coiled coil</keyword>
<keyword evidence="3" id="KW-0597">Phosphoprotein</keyword>
<evidence type="ECO:0000259" key="8">
    <source>
        <dbReference type="Pfam" id="PF10495"/>
    </source>
</evidence>
<sequence length="1539" mass="173201">MSFSGFRRESPDRIFRRIEQAAEIEEGLDSLPGLPPDPSSCAESFANRPGDLYDVGISTNTTLISSVVRRSENLLDAVDRRIANQDPPHHFNPGSTPKQGPSKHQPTNIDQPQIIVDSPLTSTPATAHQSRHPQSWLRNHSPNTSHIPKNQESGLDVGRITSSSEPDTETDQPKPNTPDEDSGNGSESEDDQRDLSAESIGDLNLAALDDLESRFDISQSPERQRQNNRSSRPRKASPSVQVQPQSCPSPSTSHSTIQPPLSRTHSHKSDLTINKSPHEPSGSQLTSPGIGRRDSFRADNSLTLDDIRESFSREMGHEYEGSKKSSFEPSPAFQPEPVPDPDSHHHSPYHQKSILNPSTNLSRLRNILNTKTKSIQSRTPFRSTRMRLTEVADDTTELSGLPANQSNHVNHSQPVQVAASESDTTSHDLTTYPGTRHQNGNSSFSFADRSHRFNGNKLNSFLHNLNGQLSEENQQMVNALAETKEQLVQLQMENQSLRKGVMPANTDADDLPDRSGVLLDHLQGMIDVHDSIAELQSNFKPSQGAVTLESHTDSSASNLLSERQIRRLENQLEERDQEIREIRNQLVKKFPPTSSVLKQNFELKDRIAHLQTELANKEDEVDKLKLHHIDLAGQNASTISEWRAKYEKALADSEQDLAAQRADFNRKIAAIKDQSTALIQEKDRTICEMNSKYKQVRRLTGVHGKGLDEQKSIQSKSQPSLNALETVKSELEQVLNGKGDQSVGRSAERRIRMLHSWLQSEISHDPQKTSQDDSEAANQHEETRHSPQEKEELRAQVEELQLELSEKDYRIEALGVALKESEDARASLESEYAKLETQVDLLESETIKDQAAITGLEVKLSQALKSTFSDVSYTPSRASPKGGSTQNNSELSRAREEINHLKGLLSQSNNAATCEIQTVKIRALEAHRRELEERVGSLRQQTTALISTPSRSSCHFQSIISMRTPKTPGKMLGNMTSILEGDSGDETIVPMLNQINELQQQVEQLRHQLDLANKNVDRKLVQLAEASESAVKMSSDAITAQRRADDLEEKTLQLGDRLDKLIAENGTIAQLKHRLSNIACPDCGERFDANEIIRFRVLPETQEMEFTEPPTEHDTEDHSSSLKAKFTELEASHQTSQSELVKLKRELDLKLDEIEELENEKANHDQEIEQLRNQLSNTQGEVERLLSKSKEEQKRLQDIKNERDNLSNDKDDLEGQLADVNHQLRETQAQLSQVTEARDSMDAEVRALHKYNKDSSASSEQIDQLQKTISKLETEKLELAEQHASMTAEVRQLKNELERKVHMALNSEKSYHRIQATLEKQTVEVGRMQNEIENKQMEILGLNGANSNLVKDTKALRKELIKVKSDAQDLGHHLQELKDHVNRQSAVQTNTKEANKIKNELLACKKELNELRSQQSHRNLGITDETRQELEQKHNSESKGLLLRIRFLKLMFTRESLFRADLACQKKLIMMRLRDTEIRNEAIQLALANFGLPYSLSSGSDSHEEHDHQHPGNFTLHPTSTDRTFKSIAIAVKAVCKLK</sequence>
<dbReference type="Gene3D" id="1.10.287.1490">
    <property type="match status" value="1"/>
</dbReference>
<feature type="compositionally biased region" description="Acidic residues" evidence="7">
    <location>
        <begin position="178"/>
        <end position="192"/>
    </location>
</feature>
<dbReference type="PANTHER" id="PTHR23159">
    <property type="entry name" value="CENTROSOMAL PROTEIN 2"/>
    <property type="match status" value="1"/>
</dbReference>
<dbReference type="Proteomes" id="UP000235388">
    <property type="component" value="Unassembled WGS sequence"/>
</dbReference>
<dbReference type="InterPro" id="IPR019528">
    <property type="entry name" value="PACT_domain"/>
</dbReference>
<dbReference type="OrthoDB" id="2500256at2759"/>
<feature type="compositionally biased region" description="Polar residues" evidence="7">
    <location>
        <begin position="420"/>
        <end position="445"/>
    </location>
</feature>
<evidence type="ECO:0000256" key="2">
    <source>
        <dbReference type="ARBA" id="ARBA00022490"/>
    </source>
</evidence>
<evidence type="ECO:0000313" key="11">
    <source>
        <dbReference type="EMBL" id="PLW58712.1"/>
    </source>
</evidence>
<dbReference type="Pfam" id="PF10495">
    <property type="entry name" value="PACT_coil_coil"/>
    <property type="match status" value="1"/>
</dbReference>
<keyword evidence="12" id="KW-1185">Reference proteome</keyword>
<feature type="compositionally biased region" description="Basic and acidic residues" evidence="7">
    <location>
        <begin position="778"/>
        <end position="792"/>
    </location>
</feature>
<feature type="region of interest" description="Disordered" evidence="7">
    <location>
        <begin position="83"/>
        <end position="109"/>
    </location>
</feature>
<reference evidence="12 13" key="1">
    <citation type="submission" date="2017-11" db="EMBL/GenBank/DDBJ databases">
        <title>De novo assembly and phasing of dikaryotic genomes from two isolates of Puccinia coronata f. sp. avenae, the causal agent of oat crown rust.</title>
        <authorList>
            <person name="Miller M.E."/>
            <person name="Zhang Y."/>
            <person name="Omidvar V."/>
            <person name="Sperschneider J."/>
            <person name="Schwessinger B."/>
            <person name="Raley C."/>
            <person name="Palmer J.M."/>
            <person name="Garnica D."/>
            <person name="Upadhyaya N."/>
            <person name="Rathjen J."/>
            <person name="Taylor J.M."/>
            <person name="Park R.F."/>
            <person name="Dodds P.N."/>
            <person name="Hirsch C.D."/>
            <person name="Kianian S.F."/>
            <person name="Figueroa M."/>
        </authorList>
    </citation>
    <scope>NUCLEOTIDE SEQUENCE [LARGE SCALE GENOMIC DNA]</scope>
    <source>
        <strain evidence="11">12NC29</strain>
        <strain evidence="9">12SD80</strain>
    </source>
</reference>
<dbReference type="STRING" id="200324.A0A2N5TBS8"/>
<proteinExistence type="predicted"/>
<feature type="region of interest" description="Disordered" evidence="7">
    <location>
        <begin position="1188"/>
        <end position="1212"/>
    </location>
</feature>
<feature type="coiled-coil region" evidence="6">
    <location>
        <begin position="462"/>
        <end position="500"/>
    </location>
</feature>